<dbReference type="Proteomes" id="UP000489600">
    <property type="component" value="Unassembled WGS sequence"/>
</dbReference>
<gene>
    <name evidence="1" type="ORF">ANE_LOCUS19419</name>
</gene>
<protein>
    <submittedName>
        <fullName evidence="1">Uncharacterized protein</fullName>
    </submittedName>
</protein>
<organism evidence="1 2">
    <name type="scientific">Arabis nemorensis</name>
    <dbReference type="NCBI Taxonomy" id="586526"/>
    <lineage>
        <taxon>Eukaryota</taxon>
        <taxon>Viridiplantae</taxon>
        <taxon>Streptophyta</taxon>
        <taxon>Embryophyta</taxon>
        <taxon>Tracheophyta</taxon>
        <taxon>Spermatophyta</taxon>
        <taxon>Magnoliopsida</taxon>
        <taxon>eudicotyledons</taxon>
        <taxon>Gunneridae</taxon>
        <taxon>Pentapetalae</taxon>
        <taxon>rosids</taxon>
        <taxon>malvids</taxon>
        <taxon>Brassicales</taxon>
        <taxon>Brassicaceae</taxon>
        <taxon>Arabideae</taxon>
        <taxon>Arabis</taxon>
    </lineage>
</organism>
<dbReference type="EMBL" id="CABITT030000006">
    <property type="protein sequence ID" value="VVB08975.1"/>
    <property type="molecule type" value="Genomic_DNA"/>
</dbReference>
<proteinExistence type="predicted"/>
<accession>A0A565C5U8</accession>
<name>A0A565C5U8_9BRAS</name>
<comment type="caution">
    <text evidence="1">The sequence shown here is derived from an EMBL/GenBank/DDBJ whole genome shotgun (WGS) entry which is preliminary data.</text>
</comment>
<evidence type="ECO:0000313" key="1">
    <source>
        <dbReference type="EMBL" id="VVB08975.1"/>
    </source>
</evidence>
<reference evidence="1" key="1">
    <citation type="submission" date="2019-07" db="EMBL/GenBank/DDBJ databases">
        <authorList>
            <person name="Dittberner H."/>
        </authorList>
    </citation>
    <scope>NUCLEOTIDE SEQUENCE [LARGE SCALE GENOMIC DNA]</scope>
</reference>
<evidence type="ECO:0000313" key="2">
    <source>
        <dbReference type="Proteomes" id="UP000489600"/>
    </source>
</evidence>
<keyword evidence="2" id="KW-1185">Reference proteome</keyword>
<sequence length="79" mass="8832">MTSAPRVPDFGTACAPHRYRVFLTSIPRVPHIGTVCSRLRYRVCLTSVPRVPDFGHDIGSYARVAESVRFRGMLTSAHM</sequence>
<dbReference type="AlphaFoldDB" id="A0A565C5U8"/>